<accession>A0ABY4J5Q1</accession>
<dbReference type="Proteomes" id="UP000829647">
    <property type="component" value="Chromosome"/>
</dbReference>
<name>A0ABY4J5Q1_9BACT</name>
<organism evidence="2 3">
    <name type="scientific">Hymenobacter sublimis</name>
    <dbReference type="NCBI Taxonomy" id="2933777"/>
    <lineage>
        <taxon>Bacteria</taxon>
        <taxon>Pseudomonadati</taxon>
        <taxon>Bacteroidota</taxon>
        <taxon>Cytophagia</taxon>
        <taxon>Cytophagales</taxon>
        <taxon>Hymenobacteraceae</taxon>
        <taxon>Hymenobacter</taxon>
    </lineage>
</organism>
<dbReference type="InterPro" id="IPR051396">
    <property type="entry name" value="Bact_Antivir_Def_Nuclease"/>
</dbReference>
<evidence type="ECO:0000313" key="3">
    <source>
        <dbReference type="Proteomes" id="UP000829647"/>
    </source>
</evidence>
<dbReference type="PANTHER" id="PTHR43581">
    <property type="entry name" value="ATP/GTP PHOSPHATASE"/>
    <property type="match status" value="1"/>
</dbReference>
<dbReference type="Pfam" id="PF13175">
    <property type="entry name" value="AAA_15"/>
    <property type="match status" value="1"/>
</dbReference>
<dbReference type="RefSeq" id="WP_247974669.1">
    <property type="nucleotide sequence ID" value="NZ_CP095848.1"/>
</dbReference>
<protein>
    <submittedName>
        <fullName evidence="2">ATP-binding protein</fullName>
    </submittedName>
</protein>
<keyword evidence="2" id="KW-0547">Nucleotide-binding</keyword>
<dbReference type="Gene3D" id="3.40.50.300">
    <property type="entry name" value="P-loop containing nucleotide triphosphate hydrolases"/>
    <property type="match status" value="1"/>
</dbReference>
<dbReference type="EMBL" id="CP095848">
    <property type="protein sequence ID" value="UPL48159.1"/>
    <property type="molecule type" value="Genomic_DNA"/>
</dbReference>
<evidence type="ECO:0000313" key="2">
    <source>
        <dbReference type="EMBL" id="UPL48159.1"/>
    </source>
</evidence>
<dbReference type="InterPro" id="IPR027417">
    <property type="entry name" value="P-loop_NTPase"/>
</dbReference>
<proteinExistence type="predicted"/>
<feature type="domain" description="Endonuclease GajA/Old nuclease/RecF-like AAA" evidence="1">
    <location>
        <begin position="2"/>
        <end position="372"/>
    </location>
</feature>
<gene>
    <name evidence="2" type="ORF">MWH26_13290</name>
</gene>
<sequence>METLEVRNFGPIVRASIVLKDVNIFIGPSSSGKSTIAKLCAILNDYDFIKKVKRFSKFKEYLEKYNVSEYLTTNTYIRYDSDVLTLTINNGRISNVPKENIIIDSYNALFQYAKLSQTVDFEYTELEVYEPVFEHLRILSEPIVKSLNQLSYKAFYNFKSITHRASFIYSKIFTELDSDNYDLDDESLYYDEDEFEEIVSEIELLTKNSIIFFRNELSELKSVQSSTYIPAERILFSLITEKVFSFENAKLALPQVMIDFGTIVEKAKISSKEYNLDFIGTKYKFDKGKNIITQNGYETELSKAASGIQTIIPLYLAIEYKIYTNDQNTNFIIEEPELNLYPTNQKKLIEYIIAKCTNKNGSLTITTHSPYILTCINNFIQGANAFQERPEMIESIKDIISPNYWLEYNRVSAYYINNGLTENIMNSDIKSIGASKIDDVSEEIGNEFNQLTDIIYS</sequence>
<dbReference type="PANTHER" id="PTHR43581:SF2">
    <property type="entry name" value="EXCINUCLEASE ATPASE SUBUNIT"/>
    <property type="match status" value="1"/>
</dbReference>
<dbReference type="InterPro" id="IPR041685">
    <property type="entry name" value="AAA_GajA/Old/RecF-like"/>
</dbReference>
<dbReference type="GO" id="GO:0005524">
    <property type="term" value="F:ATP binding"/>
    <property type="evidence" value="ECO:0007669"/>
    <property type="project" value="UniProtKB-KW"/>
</dbReference>
<keyword evidence="3" id="KW-1185">Reference proteome</keyword>
<keyword evidence="2" id="KW-0067">ATP-binding</keyword>
<reference evidence="2 3" key="1">
    <citation type="submission" date="2022-04" db="EMBL/GenBank/DDBJ databases">
        <title>Hymenobacter sp. isolated from the air.</title>
        <authorList>
            <person name="Won M."/>
            <person name="Lee C.-M."/>
            <person name="Woen H.-Y."/>
            <person name="Kwon S.-W."/>
        </authorList>
    </citation>
    <scope>NUCLEOTIDE SEQUENCE [LARGE SCALE GENOMIC DNA]</scope>
    <source>
        <strain evidence="3">5516 S-25</strain>
    </source>
</reference>
<evidence type="ECO:0000259" key="1">
    <source>
        <dbReference type="Pfam" id="PF13175"/>
    </source>
</evidence>
<dbReference type="SUPFAM" id="SSF52540">
    <property type="entry name" value="P-loop containing nucleoside triphosphate hydrolases"/>
    <property type="match status" value="1"/>
</dbReference>